<organism evidence="2 3">
    <name type="scientific">Nothoprocta perdicaria</name>
    <name type="common">Chilean tinamou</name>
    <name type="synonym">Crypturus perdicarius</name>
    <dbReference type="NCBI Taxonomy" id="30464"/>
    <lineage>
        <taxon>Eukaryota</taxon>
        <taxon>Metazoa</taxon>
        <taxon>Chordata</taxon>
        <taxon>Craniata</taxon>
        <taxon>Vertebrata</taxon>
        <taxon>Euteleostomi</taxon>
        <taxon>Archelosauria</taxon>
        <taxon>Archosauria</taxon>
        <taxon>Dinosauria</taxon>
        <taxon>Saurischia</taxon>
        <taxon>Theropoda</taxon>
        <taxon>Coelurosauria</taxon>
        <taxon>Aves</taxon>
        <taxon>Palaeognathae</taxon>
        <taxon>Tinamiformes</taxon>
        <taxon>Tinamidae</taxon>
        <taxon>Nothoprocta</taxon>
    </lineage>
</organism>
<evidence type="ECO:0000313" key="2">
    <source>
        <dbReference type="Ensembl" id="ENSNPEP00000021157.1"/>
    </source>
</evidence>
<keyword evidence="3" id="KW-1185">Reference proteome</keyword>
<proteinExistence type="predicted"/>
<dbReference type="Proteomes" id="UP000694420">
    <property type="component" value="Unplaced"/>
</dbReference>
<evidence type="ECO:0000313" key="3">
    <source>
        <dbReference type="Proteomes" id="UP000694420"/>
    </source>
</evidence>
<dbReference type="AlphaFoldDB" id="A0A8C6ZWA8"/>
<evidence type="ECO:0000256" key="1">
    <source>
        <dbReference type="SAM" id="SignalP"/>
    </source>
</evidence>
<name>A0A8C6ZWA8_NOTPE</name>
<keyword evidence="1" id="KW-0732">Signal</keyword>
<dbReference type="Ensembl" id="ENSNPET00000021702.1">
    <property type="protein sequence ID" value="ENSNPEP00000021157.1"/>
    <property type="gene ID" value="ENSNPEG00000015695.1"/>
</dbReference>
<feature type="chain" id="PRO_5034880415" evidence="1">
    <location>
        <begin position="22"/>
        <end position="69"/>
    </location>
</feature>
<sequence length="69" mass="7447">PFLGLLPTGTALLPFLAGQTALQTLSIAGESRMIPPVEMAQEPSEYLSHLTGSIRDLNLKNRTSPLHMC</sequence>
<accession>A0A8C6ZWA8</accession>
<reference evidence="2" key="2">
    <citation type="submission" date="2025-09" db="UniProtKB">
        <authorList>
            <consortium name="Ensembl"/>
        </authorList>
    </citation>
    <scope>IDENTIFICATION</scope>
</reference>
<feature type="signal peptide" evidence="1">
    <location>
        <begin position="1"/>
        <end position="21"/>
    </location>
</feature>
<protein>
    <submittedName>
        <fullName evidence="2">Uncharacterized protein</fullName>
    </submittedName>
</protein>
<reference evidence="2" key="1">
    <citation type="submission" date="2025-08" db="UniProtKB">
        <authorList>
            <consortium name="Ensembl"/>
        </authorList>
    </citation>
    <scope>IDENTIFICATION</scope>
</reference>